<protein>
    <recommendedName>
        <fullName evidence="5">FAS1 domain-containing protein</fullName>
    </recommendedName>
</protein>
<dbReference type="OMA" id="TITNMEH"/>
<evidence type="ECO:0000313" key="3">
    <source>
        <dbReference type="EnsemblPlants" id="OB12G16300.1"/>
    </source>
</evidence>
<dbReference type="InterPro" id="IPR036378">
    <property type="entry name" value="FAS1_dom_sf"/>
</dbReference>
<name>J3NCC2_ORYBR</name>
<evidence type="ECO:0000313" key="4">
    <source>
        <dbReference type="Proteomes" id="UP000006038"/>
    </source>
</evidence>
<dbReference type="PANTHER" id="PTHR36069">
    <property type="entry name" value="EXPRESSED PROTEIN-RELATED"/>
    <property type="match status" value="1"/>
</dbReference>
<dbReference type="PANTHER" id="PTHR36069:SF1">
    <property type="entry name" value="EXPRESSED PROTEIN"/>
    <property type="match status" value="1"/>
</dbReference>
<dbReference type="EnsemblPlants" id="OB12G16300.1">
    <property type="protein sequence ID" value="OB12G16300.1"/>
    <property type="gene ID" value="OB12G16300"/>
</dbReference>
<reference evidence="3" key="1">
    <citation type="journal article" date="2013" name="Nat. Commun.">
        <title>Whole-genome sequencing of Oryza brachyantha reveals mechanisms underlying Oryza genome evolution.</title>
        <authorList>
            <person name="Chen J."/>
            <person name="Huang Q."/>
            <person name="Gao D."/>
            <person name="Wang J."/>
            <person name="Lang Y."/>
            <person name="Liu T."/>
            <person name="Li B."/>
            <person name="Bai Z."/>
            <person name="Luis Goicoechea J."/>
            <person name="Liang C."/>
            <person name="Chen C."/>
            <person name="Zhang W."/>
            <person name="Sun S."/>
            <person name="Liao Y."/>
            <person name="Zhang X."/>
            <person name="Yang L."/>
            <person name="Song C."/>
            <person name="Wang M."/>
            <person name="Shi J."/>
            <person name="Liu G."/>
            <person name="Liu J."/>
            <person name="Zhou H."/>
            <person name="Zhou W."/>
            <person name="Yu Q."/>
            <person name="An N."/>
            <person name="Chen Y."/>
            <person name="Cai Q."/>
            <person name="Wang B."/>
            <person name="Liu B."/>
            <person name="Min J."/>
            <person name="Huang Y."/>
            <person name="Wu H."/>
            <person name="Li Z."/>
            <person name="Zhang Y."/>
            <person name="Yin Y."/>
            <person name="Song W."/>
            <person name="Jiang J."/>
            <person name="Jackson S.A."/>
            <person name="Wing R.A."/>
            <person name="Wang J."/>
            <person name="Chen M."/>
        </authorList>
    </citation>
    <scope>NUCLEOTIDE SEQUENCE [LARGE SCALE GENOMIC DNA]</scope>
    <source>
        <strain evidence="3">cv. IRGC 101232</strain>
    </source>
</reference>
<feature type="chain" id="PRO_5003775096" description="FAS1 domain-containing protein" evidence="2">
    <location>
        <begin position="24"/>
        <end position="272"/>
    </location>
</feature>
<feature type="compositionally biased region" description="Low complexity" evidence="1">
    <location>
        <begin position="226"/>
        <end position="239"/>
    </location>
</feature>
<evidence type="ECO:0000256" key="2">
    <source>
        <dbReference type="SAM" id="SignalP"/>
    </source>
</evidence>
<feature type="region of interest" description="Disordered" evidence="1">
    <location>
        <begin position="216"/>
        <end position="251"/>
    </location>
</feature>
<keyword evidence="4" id="KW-1185">Reference proteome</keyword>
<proteinExistence type="predicted"/>
<dbReference type="Proteomes" id="UP000006038">
    <property type="component" value="Chromosome 12"/>
</dbReference>
<sequence>MASFLAPSLFISLIIVSASNTIAAPSASVVGNGEINPTHQGLIIVSASNTIAAPSASVVVNGDITTTVQEMQRARYFTFVMLIRMVQEKIPQNTTFLMPNDRMLSTASIPENQVLEFLSRHSIPAPLMFDDLIRLPNGTTVPTGHSCQTITITNMEHQKLYFNNVELTSPDVCHVGDLFRCHGINGVIRPIVPRGKGTACPGHVVPTAAPAPASVANQSLETSSLTSSNMGSASATSSMQPAAESPQSSDTSTSQIAFSCIKLILVLIFSIF</sequence>
<dbReference type="AlphaFoldDB" id="J3NCC2"/>
<organism evidence="3">
    <name type="scientific">Oryza brachyantha</name>
    <name type="common">malo sina</name>
    <dbReference type="NCBI Taxonomy" id="4533"/>
    <lineage>
        <taxon>Eukaryota</taxon>
        <taxon>Viridiplantae</taxon>
        <taxon>Streptophyta</taxon>
        <taxon>Embryophyta</taxon>
        <taxon>Tracheophyta</taxon>
        <taxon>Spermatophyta</taxon>
        <taxon>Magnoliopsida</taxon>
        <taxon>Liliopsida</taxon>
        <taxon>Poales</taxon>
        <taxon>Poaceae</taxon>
        <taxon>BOP clade</taxon>
        <taxon>Oryzoideae</taxon>
        <taxon>Oryzeae</taxon>
        <taxon>Oryzinae</taxon>
        <taxon>Oryza</taxon>
    </lineage>
</organism>
<dbReference type="STRING" id="4533.J3NCC2"/>
<feature type="signal peptide" evidence="2">
    <location>
        <begin position="1"/>
        <end position="23"/>
    </location>
</feature>
<dbReference type="SUPFAM" id="SSF82153">
    <property type="entry name" value="FAS1 domain"/>
    <property type="match status" value="1"/>
</dbReference>
<evidence type="ECO:0008006" key="5">
    <source>
        <dbReference type="Google" id="ProtNLM"/>
    </source>
</evidence>
<dbReference type="HOGENOM" id="CLU_086822_0_1_1"/>
<keyword evidence="2" id="KW-0732">Signal</keyword>
<dbReference type="eggNOG" id="ENOG502RZZA">
    <property type="taxonomic scope" value="Eukaryota"/>
</dbReference>
<dbReference type="Gramene" id="OB12G16300.1">
    <property type="protein sequence ID" value="OB12G16300.1"/>
    <property type="gene ID" value="OB12G16300"/>
</dbReference>
<reference evidence="3" key="2">
    <citation type="submission" date="2013-04" db="UniProtKB">
        <authorList>
            <consortium name="EnsemblPlants"/>
        </authorList>
    </citation>
    <scope>IDENTIFICATION</scope>
</reference>
<dbReference type="InterPro" id="IPR053339">
    <property type="entry name" value="FAS1_domain_protein"/>
</dbReference>
<evidence type="ECO:0000256" key="1">
    <source>
        <dbReference type="SAM" id="MobiDB-lite"/>
    </source>
</evidence>
<accession>J3NCC2</accession>